<dbReference type="InterPro" id="IPR004821">
    <property type="entry name" value="Cyt_trans-like"/>
</dbReference>
<dbReference type="GO" id="GO:0000309">
    <property type="term" value="F:nicotinamide-nucleotide adenylyltransferase activity"/>
    <property type="evidence" value="ECO:0007669"/>
    <property type="project" value="UniProtKB-EC"/>
</dbReference>
<dbReference type="Pfam" id="PF01467">
    <property type="entry name" value="CTP_transf_like"/>
    <property type="match status" value="1"/>
</dbReference>
<dbReference type="CDD" id="cd18873">
    <property type="entry name" value="NUDIX_NadM_like"/>
    <property type="match status" value="1"/>
</dbReference>
<dbReference type="RefSeq" id="WP_183987380.1">
    <property type="nucleotide sequence ID" value="NZ_JACHHG010000007.1"/>
</dbReference>
<comment type="caution">
    <text evidence="4">The sequence shown here is derived from an EMBL/GenBank/DDBJ whole genome shotgun (WGS) entry which is preliminary data.</text>
</comment>
<dbReference type="NCBIfam" id="NF003790">
    <property type="entry name" value="PRK05379.2-2"/>
    <property type="match status" value="1"/>
</dbReference>
<dbReference type="PROSITE" id="PS51462">
    <property type="entry name" value="NUDIX"/>
    <property type="match status" value="1"/>
</dbReference>
<dbReference type="SUPFAM" id="SSF52374">
    <property type="entry name" value="Nucleotidylyl transferase"/>
    <property type="match status" value="1"/>
</dbReference>
<sequence>MRRNKYTFGVFIGRFQPMHTAHLQVMLGALEQVDRLIVIIGSARAPRNVKNPFSAEERQRFILEALTEAGVPRTRVLFGQVRDYYYNESMWLAEVQTSVYALTKGNRDVALIGHEKDDSSYYLRSFPDWEYLPTRVVSPLNATDLRRHYFEASDRAQGETDAELRAMFTAESKALPPAVARFLTAFRETPDYRELQDEYRYLVDYRERWKNAPFEPIFVTTDAIVIKSGHVLVVRRRSQPGRGKLAMPGGFLDPRQTLLQSCLRELQEETGIASRDHLVPLEEALKDRAVFDYPTRSLRGRTITHAFLFDLGKGQLPQVNPSSDAAEAFWMPVSEVLAHPEYFFEDHYNIIEHFLLRR</sequence>
<dbReference type="EC" id="2.7.7.1" evidence="4"/>
<accession>A0A841HYS2</accession>
<evidence type="ECO:0000313" key="5">
    <source>
        <dbReference type="Proteomes" id="UP000569951"/>
    </source>
</evidence>
<keyword evidence="2 4" id="KW-0548">Nucleotidyltransferase</keyword>
<gene>
    <name evidence="4" type="ORF">HNR42_002136</name>
</gene>
<keyword evidence="4" id="KW-0378">Hydrolase</keyword>
<dbReference type="AlphaFoldDB" id="A0A841HYS2"/>
<dbReference type="EC" id="3.6.1.-" evidence="4"/>
<protein>
    <submittedName>
        <fullName evidence="4">Bifunctional NMN adenylyltransferase/nudix hydrolase</fullName>
        <ecNumber evidence="4">2.7.7.1</ecNumber>
        <ecNumber evidence="4">3.6.1.-</ecNumber>
    </submittedName>
</protein>
<dbReference type="InterPro" id="IPR014729">
    <property type="entry name" value="Rossmann-like_a/b/a_fold"/>
</dbReference>
<dbReference type="PANTHER" id="PTHR21342:SF0">
    <property type="entry name" value="BIFUNCTIONAL NMN ADENYLYLTRANSFERASE_NUDIX HYDROLASE"/>
    <property type="match status" value="1"/>
</dbReference>
<dbReference type="NCBIfam" id="TIGR00125">
    <property type="entry name" value="cyt_tran_rel"/>
    <property type="match status" value="1"/>
</dbReference>
<feature type="domain" description="Nudix hydrolase" evidence="3">
    <location>
        <begin position="216"/>
        <end position="354"/>
    </location>
</feature>
<dbReference type="InterPro" id="IPR000086">
    <property type="entry name" value="NUDIX_hydrolase_dom"/>
</dbReference>
<reference evidence="4 5" key="1">
    <citation type="submission" date="2020-08" db="EMBL/GenBank/DDBJ databases">
        <title>Genomic Encyclopedia of Type Strains, Phase IV (KMG-IV): sequencing the most valuable type-strain genomes for metagenomic binning, comparative biology and taxonomic classification.</title>
        <authorList>
            <person name="Goeker M."/>
        </authorList>
    </citation>
    <scope>NUCLEOTIDE SEQUENCE [LARGE SCALE GENOMIC DNA]</scope>
    <source>
        <strain evidence="4 5">DSM 21458</strain>
    </source>
</reference>
<dbReference type="Proteomes" id="UP000569951">
    <property type="component" value="Unassembled WGS sequence"/>
</dbReference>
<evidence type="ECO:0000256" key="2">
    <source>
        <dbReference type="ARBA" id="ARBA00022695"/>
    </source>
</evidence>
<evidence type="ECO:0000259" key="3">
    <source>
        <dbReference type="PROSITE" id="PS51462"/>
    </source>
</evidence>
<dbReference type="EMBL" id="JACHHG010000007">
    <property type="protein sequence ID" value="MBB6098701.1"/>
    <property type="molecule type" value="Genomic_DNA"/>
</dbReference>
<dbReference type="Pfam" id="PF00293">
    <property type="entry name" value="NUDIX"/>
    <property type="match status" value="1"/>
</dbReference>
<keyword evidence="1 4" id="KW-0808">Transferase</keyword>
<evidence type="ECO:0000313" key="4">
    <source>
        <dbReference type="EMBL" id="MBB6098701.1"/>
    </source>
</evidence>
<organism evidence="4 5">
    <name type="scientific">Deinobacterium chartae</name>
    <dbReference type="NCBI Taxonomy" id="521158"/>
    <lineage>
        <taxon>Bacteria</taxon>
        <taxon>Thermotogati</taxon>
        <taxon>Deinococcota</taxon>
        <taxon>Deinococci</taxon>
        <taxon>Deinococcales</taxon>
        <taxon>Deinococcaceae</taxon>
        <taxon>Deinobacterium</taxon>
    </lineage>
</organism>
<dbReference type="GO" id="GO:0016787">
    <property type="term" value="F:hydrolase activity"/>
    <property type="evidence" value="ECO:0007669"/>
    <property type="project" value="UniProtKB-KW"/>
</dbReference>
<keyword evidence="5" id="KW-1185">Reference proteome</keyword>
<dbReference type="PANTHER" id="PTHR21342">
    <property type="entry name" value="PHOSPHOPANTETHEINE ADENYLYLTRANSFERASE"/>
    <property type="match status" value="1"/>
</dbReference>
<evidence type="ECO:0000256" key="1">
    <source>
        <dbReference type="ARBA" id="ARBA00022679"/>
    </source>
</evidence>
<name>A0A841HYS2_9DEIO</name>
<dbReference type="SUPFAM" id="SSF55811">
    <property type="entry name" value="Nudix"/>
    <property type="match status" value="1"/>
</dbReference>
<dbReference type="InterPro" id="IPR015797">
    <property type="entry name" value="NUDIX_hydrolase-like_dom_sf"/>
</dbReference>
<dbReference type="Gene3D" id="3.40.50.620">
    <property type="entry name" value="HUPs"/>
    <property type="match status" value="1"/>
</dbReference>
<dbReference type="Gene3D" id="3.90.79.10">
    <property type="entry name" value="Nucleoside Triphosphate Pyrophosphohydrolase"/>
    <property type="match status" value="1"/>
</dbReference>
<proteinExistence type="predicted"/>